<dbReference type="SUPFAM" id="SSF52113">
    <property type="entry name" value="BRCT domain"/>
    <property type="match status" value="1"/>
</dbReference>
<keyword evidence="11" id="KW-0862">Zinc</keyword>
<evidence type="ECO:0000256" key="17">
    <source>
        <dbReference type="ARBA" id="ARBA00023306"/>
    </source>
</evidence>
<dbReference type="PANTHER" id="PTHR45674">
    <property type="entry name" value="DNA LIGASE 1/3 FAMILY MEMBER"/>
    <property type="match status" value="1"/>
</dbReference>
<dbReference type="EMBL" id="JACMRX010000004">
    <property type="protein sequence ID" value="KAF7990445.1"/>
    <property type="molecule type" value="Genomic_DNA"/>
</dbReference>
<keyword evidence="26" id="KW-1185">Reference proteome</keyword>
<evidence type="ECO:0000313" key="26">
    <source>
        <dbReference type="Proteomes" id="UP000639338"/>
    </source>
</evidence>
<dbReference type="InterPro" id="IPR012309">
    <property type="entry name" value="DNA_ligase_ATP-dep_C"/>
</dbReference>
<dbReference type="InterPro" id="IPR016059">
    <property type="entry name" value="DNA_ligase_ATP-dep_CS"/>
</dbReference>
<dbReference type="PROSITE" id="PS00697">
    <property type="entry name" value="DNA_LIGASE_A1"/>
    <property type="match status" value="1"/>
</dbReference>
<dbReference type="CDD" id="cd07967">
    <property type="entry name" value="OBF_DNA_ligase_III"/>
    <property type="match status" value="1"/>
</dbReference>
<comment type="cofactor">
    <cofactor evidence="1">
        <name>Mg(2+)</name>
        <dbReference type="ChEBI" id="CHEBI:18420"/>
    </cofactor>
</comment>
<dbReference type="Gene3D" id="2.40.50.140">
    <property type="entry name" value="Nucleic acid-binding proteins"/>
    <property type="match status" value="1"/>
</dbReference>
<organism evidence="25 26">
    <name type="scientific">Aphidius gifuensis</name>
    <name type="common">Parasitoid wasp</name>
    <dbReference type="NCBI Taxonomy" id="684658"/>
    <lineage>
        <taxon>Eukaryota</taxon>
        <taxon>Metazoa</taxon>
        <taxon>Ecdysozoa</taxon>
        <taxon>Arthropoda</taxon>
        <taxon>Hexapoda</taxon>
        <taxon>Insecta</taxon>
        <taxon>Pterygota</taxon>
        <taxon>Neoptera</taxon>
        <taxon>Endopterygota</taxon>
        <taxon>Hymenoptera</taxon>
        <taxon>Apocrita</taxon>
        <taxon>Ichneumonoidea</taxon>
        <taxon>Braconidae</taxon>
        <taxon>Aphidiinae</taxon>
        <taxon>Aphidius</taxon>
    </lineage>
</organism>
<keyword evidence="16" id="KW-0539">Nucleus</keyword>
<dbReference type="InterPro" id="IPR050191">
    <property type="entry name" value="ATP-dep_DNA_ligase"/>
</dbReference>
<evidence type="ECO:0000256" key="15">
    <source>
        <dbReference type="ARBA" id="ARBA00023204"/>
    </source>
</evidence>
<keyword evidence="8 19" id="KW-0547">Nucleotide-binding</keyword>
<dbReference type="GO" id="GO:0005524">
    <property type="term" value="F:ATP binding"/>
    <property type="evidence" value="ECO:0007669"/>
    <property type="project" value="UniProtKB-KW"/>
</dbReference>
<sequence>MSDNEQQDEKPFAVEKAKTGRAKCKKCKAVIEKDTIRIAKLVNSPFSEGKMKAWHHVDCLFDVFAKQRATTKRIDDPEDDIDGWNELSNDDKKIITDKLNEFENNTPYKNLKRQSTQSQAGPSSKKKKPSNDTEKTVDTSDISLNKNENKSSNNPDDSFRSFRRLCVDIANASAYTEKTACIKKMFQFGSSEDGFEGDILLWCKLLLPMATKRVYHLQSKQLIKLFSRIFGQHEDDMLEDYENGDIAETIMNFLEKNTAIQYAKKSILTLQEVDNFLNELTQLTTEDTQTAKFKSIIKRCTPNDLKMIIRFIKNDLRIKCGPKHVLEAIHEDAYRTYQHSNNLEEVVKKFTNKSEIRVSSTSASTSVSGKGKVALMTPVLPMLAEACKSVEMAIKKCPNGMLSEIKYDGERVQVHKNGNKFSYFSRSLKSVMPHKVTDFEKFIPKAFPNGDDLILDSEIIMTDRTTGQLLPFGSLGGKKTKDNPNINVCIFIFDCIYYNGVVLLNKTMKERRKILEKQMTIIPNRVMLSEVQEIHDPQDLSQMIAKVLRLGLEGLVLKPTHSIYEPGKRHWLKVKKDYLFDGAMADTVDLVVLGAWYGTGRKGGMKSIFLMGCYDEDNDIWLTVTKVHSGHDDDTLAKLQDQLKDMIKISKDPYLLPKWIKANNRMVPDFIAKDPKTQPVWEITGAEFTNQGCHTADSISIRFPRVTKIRDDKNWSTATTLKELKVLFSKSSDSIDFSLLAQSSDKKKKKTTLDHFLNINNDNSVDTDEQCENKNNENEIIDVENLIMNKKTSNNNSKAAFHAVIDNDSTGNTSNWIEDRKPINALPENAKPRSEKCDTKVKRKGILSKFCIILDDDIPINRRKVLKQKLTTLGAEVEKKNNSPSSNVTHIIHGINEITISELRIYELPLAKHVTESWIDAIETTSMLQNEKRYAVTLVGEYCSCSCTKK</sequence>
<dbReference type="Gene3D" id="3.30.470.30">
    <property type="entry name" value="DNA ligase/mRNA capping enzyme"/>
    <property type="match status" value="1"/>
</dbReference>
<evidence type="ECO:0000256" key="10">
    <source>
        <dbReference type="ARBA" id="ARBA00022771"/>
    </source>
</evidence>
<dbReference type="FunFam" id="1.10.3260.10:FF:000002">
    <property type="entry name" value="DNA ligase"/>
    <property type="match status" value="1"/>
</dbReference>
<evidence type="ECO:0000256" key="18">
    <source>
        <dbReference type="ARBA" id="ARBA00034003"/>
    </source>
</evidence>
<name>A0A834XRK3_APHGI</name>
<dbReference type="EC" id="6.5.1.1" evidence="19"/>
<feature type="compositionally biased region" description="Polar residues" evidence="21">
    <location>
        <begin position="105"/>
        <end position="122"/>
    </location>
</feature>
<dbReference type="GO" id="GO:0008270">
    <property type="term" value="F:zinc ion binding"/>
    <property type="evidence" value="ECO:0007669"/>
    <property type="project" value="UniProtKB-KW"/>
</dbReference>
<evidence type="ECO:0000256" key="1">
    <source>
        <dbReference type="ARBA" id="ARBA00001946"/>
    </source>
</evidence>
<evidence type="ECO:0000313" key="25">
    <source>
        <dbReference type="EMBL" id="KAF7990445.1"/>
    </source>
</evidence>
<feature type="domain" description="ATP-dependent DNA ligase family profile" evidence="23">
    <location>
        <begin position="481"/>
        <end position="615"/>
    </location>
</feature>
<dbReference type="InterPro" id="IPR000977">
    <property type="entry name" value="DNA_ligase_ATP-dep"/>
</dbReference>
<dbReference type="InterPro" id="IPR012340">
    <property type="entry name" value="NA-bd_OB-fold"/>
</dbReference>
<evidence type="ECO:0000256" key="13">
    <source>
        <dbReference type="ARBA" id="ARBA00022842"/>
    </source>
</evidence>
<dbReference type="InterPro" id="IPR036420">
    <property type="entry name" value="BRCT_dom_sf"/>
</dbReference>
<evidence type="ECO:0000259" key="23">
    <source>
        <dbReference type="PROSITE" id="PS50160"/>
    </source>
</evidence>
<dbReference type="SUPFAM" id="SSF56091">
    <property type="entry name" value="DNA ligase/mRNA capping enzyme, catalytic domain"/>
    <property type="match status" value="1"/>
</dbReference>
<keyword evidence="15 19" id="KW-0234">DNA repair</keyword>
<dbReference type="Pfam" id="PF04675">
    <property type="entry name" value="DNA_ligase_A_N"/>
    <property type="match status" value="1"/>
</dbReference>
<keyword evidence="14 19" id="KW-0233">DNA recombination</keyword>
<dbReference type="Gene3D" id="3.30.1740.10">
    <property type="entry name" value="Zinc finger, PARP-type"/>
    <property type="match status" value="1"/>
</dbReference>
<evidence type="ECO:0000256" key="20">
    <source>
        <dbReference type="RuleBase" id="RU004196"/>
    </source>
</evidence>
<feature type="domain" description="BRCT" evidence="24">
    <location>
        <begin position="842"/>
        <end position="936"/>
    </location>
</feature>
<dbReference type="GO" id="GO:0070421">
    <property type="term" value="C:DNA ligase III-XRCC1 complex"/>
    <property type="evidence" value="ECO:0007669"/>
    <property type="project" value="TreeGrafter"/>
</dbReference>
<keyword evidence="6" id="KW-0235">DNA replication</keyword>
<dbReference type="InterPro" id="IPR012308">
    <property type="entry name" value="DNA_ligase_ATP-dep_N"/>
</dbReference>
<dbReference type="Gene3D" id="3.40.50.10190">
    <property type="entry name" value="BRCT domain"/>
    <property type="match status" value="1"/>
</dbReference>
<dbReference type="Pfam" id="PF04679">
    <property type="entry name" value="DNA_ligase_A_C"/>
    <property type="match status" value="1"/>
</dbReference>
<dbReference type="InterPro" id="IPR036599">
    <property type="entry name" value="DNA_ligase_N_sf"/>
</dbReference>
<dbReference type="PROSITE" id="PS50064">
    <property type="entry name" value="ZF_PARP_2"/>
    <property type="match status" value="1"/>
</dbReference>
<evidence type="ECO:0000256" key="5">
    <source>
        <dbReference type="ARBA" id="ARBA00022618"/>
    </source>
</evidence>
<feature type="domain" description="PARP-type" evidence="22">
    <location>
        <begin position="12"/>
        <end position="103"/>
    </location>
</feature>
<dbReference type="GO" id="GO:0006302">
    <property type="term" value="P:double-strand break repair"/>
    <property type="evidence" value="ECO:0007669"/>
    <property type="project" value="TreeGrafter"/>
</dbReference>
<dbReference type="Pfam" id="PF01068">
    <property type="entry name" value="DNA_ligase_A_M"/>
    <property type="match status" value="1"/>
</dbReference>
<keyword evidence="17" id="KW-0131">Cell cycle</keyword>
<keyword evidence="7" id="KW-0479">Metal-binding</keyword>
<keyword evidence="4 19" id="KW-0436">Ligase</keyword>
<keyword evidence="10" id="KW-0863">Zinc-finger</keyword>
<comment type="caution">
    <text evidence="25">The sequence shown here is derived from an EMBL/GenBank/DDBJ whole genome shotgun (WGS) entry which is preliminary data.</text>
</comment>
<dbReference type="InterPro" id="IPR036957">
    <property type="entry name" value="Znf_PARP_sf"/>
</dbReference>
<dbReference type="Gene3D" id="1.10.3260.10">
    <property type="entry name" value="DNA ligase, ATP-dependent, N-terminal domain"/>
    <property type="match status" value="1"/>
</dbReference>
<dbReference type="GO" id="GO:0071897">
    <property type="term" value="P:DNA biosynthetic process"/>
    <property type="evidence" value="ECO:0007669"/>
    <property type="project" value="InterPro"/>
</dbReference>
<dbReference type="PROSITE" id="PS50160">
    <property type="entry name" value="DNA_LIGASE_A3"/>
    <property type="match status" value="1"/>
</dbReference>
<dbReference type="GO" id="GO:0006310">
    <property type="term" value="P:DNA recombination"/>
    <property type="evidence" value="ECO:0007669"/>
    <property type="project" value="UniProtKB-KW"/>
</dbReference>
<dbReference type="InterPro" id="IPR001357">
    <property type="entry name" value="BRCT_dom"/>
</dbReference>
<dbReference type="OrthoDB" id="206088at2759"/>
<evidence type="ECO:0000256" key="8">
    <source>
        <dbReference type="ARBA" id="ARBA00022741"/>
    </source>
</evidence>
<evidence type="ECO:0000256" key="3">
    <source>
        <dbReference type="ARBA" id="ARBA00007572"/>
    </source>
</evidence>
<dbReference type="GO" id="GO:0003677">
    <property type="term" value="F:DNA binding"/>
    <property type="evidence" value="ECO:0007669"/>
    <property type="project" value="InterPro"/>
</dbReference>
<dbReference type="InterPro" id="IPR012310">
    <property type="entry name" value="DNA_ligase_ATP-dep_cent"/>
</dbReference>
<dbReference type="Gene3D" id="3.30.1490.70">
    <property type="match status" value="1"/>
</dbReference>
<evidence type="ECO:0000256" key="7">
    <source>
        <dbReference type="ARBA" id="ARBA00022723"/>
    </source>
</evidence>
<dbReference type="FunFam" id="2.40.50.140:FF:000085">
    <property type="entry name" value="DNA ligase"/>
    <property type="match status" value="1"/>
</dbReference>
<evidence type="ECO:0000256" key="19">
    <source>
        <dbReference type="RuleBase" id="RU000617"/>
    </source>
</evidence>
<evidence type="ECO:0000256" key="21">
    <source>
        <dbReference type="SAM" id="MobiDB-lite"/>
    </source>
</evidence>
<gene>
    <name evidence="25" type="ORF">HCN44_000250</name>
</gene>
<comment type="catalytic activity">
    <reaction evidence="18 19">
        <text>ATP + (deoxyribonucleotide)n-3'-hydroxyl + 5'-phospho-(deoxyribonucleotide)m = (deoxyribonucleotide)n+m + AMP + diphosphate.</text>
        <dbReference type="EC" id="6.5.1.1"/>
    </reaction>
</comment>
<dbReference type="Pfam" id="PF00645">
    <property type="entry name" value="zf-PARP"/>
    <property type="match status" value="1"/>
</dbReference>
<dbReference type="PROSITE" id="PS50172">
    <property type="entry name" value="BRCT"/>
    <property type="match status" value="1"/>
</dbReference>
<dbReference type="PROSITE" id="PS00333">
    <property type="entry name" value="DNA_LIGASE_A2"/>
    <property type="match status" value="1"/>
</dbReference>
<comment type="subcellular location">
    <subcellularLocation>
        <location evidence="2">Nucleus</location>
    </subcellularLocation>
</comment>
<dbReference type="SUPFAM" id="SSF50249">
    <property type="entry name" value="Nucleic acid-binding proteins"/>
    <property type="match status" value="1"/>
</dbReference>
<dbReference type="FunFam" id="3.30.470.30:FF:000003">
    <property type="entry name" value="DNA ligase"/>
    <property type="match status" value="1"/>
</dbReference>
<dbReference type="Pfam" id="PF00533">
    <property type="entry name" value="BRCT"/>
    <property type="match status" value="1"/>
</dbReference>
<dbReference type="Proteomes" id="UP000639338">
    <property type="component" value="Unassembled WGS sequence"/>
</dbReference>
<evidence type="ECO:0000259" key="22">
    <source>
        <dbReference type="PROSITE" id="PS50064"/>
    </source>
</evidence>
<proteinExistence type="inferred from homology"/>
<dbReference type="GO" id="GO:0003910">
    <property type="term" value="F:DNA ligase (ATP) activity"/>
    <property type="evidence" value="ECO:0007669"/>
    <property type="project" value="UniProtKB-EC"/>
</dbReference>
<feature type="region of interest" description="Disordered" evidence="21">
    <location>
        <begin position="105"/>
        <end position="156"/>
    </location>
</feature>
<keyword evidence="5" id="KW-0132">Cell division</keyword>
<protein>
    <recommendedName>
        <fullName evidence="19">DNA ligase</fullName>
        <ecNumber evidence="19">6.5.1.1</ecNumber>
    </recommendedName>
</protein>
<dbReference type="SUPFAM" id="SSF117018">
    <property type="entry name" value="ATP-dependent DNA ligase DNA-binding domain"/>
    <property type="match status" value="1"/>
</dbReference>
<dbReference type="AlphaFoldDB" id="A0A834XRK3"/>
<accession>A0A834XRK3</accession>
<evidence type="ECO:0000256" key="12">
    <source>
        <dbReference type="ARBA" id="ARBA00022840"/>
    </source>
</evidence>
<dbReference type="NCBIfam" id="TIGR00574">
    <property type="entry name" value="dnl1"/>
    <property type="match status" value="1"/>
</dbReference>
<comment type="similarity">
    <text evidence="3 20">Belongs to the ATP-dependent DNA ligase family.</text>
</comment>
<evidence type="ECO:0000256" key="11">
    <source>
        <dbReference type="ARBA" id="ARBA00022833"/>
    </source>
</evidence>
<keyword evidence="12 19" id="KW-0067">ATP-binding</keyword>
<evidence type="ECO:0000256" key="14">
    <source>
        <dbReference type="ARBA" id="ARBA00023172"/>
    </source>
</evidence>
<evidence type="ECO:0000259" key="24">
    <source>
        <dbReference type="PROSITE" id="PS50172"/>
    </source>
</evidence>
<reference evidence="25 26" key="1">
    <citation type="submission" date="2020-08" db="EMBL/GenBank/DDBJ databases">
        <title>Aphidius gifuensis genome sequencing and assembly.</title>
        <authorList>
            <person name="Du Z."/>
        </authorList>
    </citation>
    <scope>NUCLEOTIDE SEQUENCE [LARGE SCALE GENOMIC DNA]</scope>
    <source>
        <strain evidence="25">YNYX2018</strain>
        <tissue evidence="25">Adults</tissue>
    </source>
</reference>
<evidence type="ECO:0000256" key="2">
    <source>
        <dbReference type="ARBA" id="ARBA00004123"/>
    </source>
</evidence>
<keyword evidence="13" id="KW-0460">Magnesium</keyword>
<dbReference type="SMART" id="SM01336">
    <property type="entry name" value="zf-PARP"/>
    <property type="match status" value="1"/>
</dbReference>
<dbReference type="CDD" id="cd07902">
    <property type="entry name" value="Adenylation_DNA_ligase_III"/>
    <property type="match status" value="1"/>
</dbReference>
<dbReference type="CDD" id="cd00027">
    <property type="entry name" value="BRCT"/>
    <property type="match status" value="1"/>
</dbReference>
<evidence type="ECO:0000256" key="16">
    <source>
        <dbReference type="ARBA" id="ARBA00023242"/>
    </source>
</evidence>
<dbReference type="GO" id="GO:0051301">
    <property type="term" value="P:cell division"/>
    <property type="evidence" value="ECO:0007669"/>
    <property type="project" value="UniProtKB-KW"/>
</dbReference>
<dbReference type="GO" id="GO:0006273">
    <property type="term" value="P:lagging strand elongation"/>
    <property type="evidence" value="ECO:0007669"/>
    <property type="project" value="TreeGrafter"/>
</dbReference>
<evidence type="ECO:0000256" key="4">
    <source>
        <dbReference type="ARBA" id="ARBA00022598"/>
    </source>
</evidence>
<keyword evidence="9 19" id="KW-0227">DNA damage</keyword>
<dbReference type="PANTHER" id="PTHR45674:SF9">
    <property type="entry name" value="DNA LIGASE 3"/>
    <property type="match status" value="1"/>
</dbReference>
<evidence type="ECO:0000256" key="6">
    <source>
        <dbReference type="ARBA" id="ARBA00022705"/>
    </source>
</evidence>
<dbReference type="InterPro" id="IPR001510">
    <property type="entry name" value="Znf_PARP"/>
</dbReference>
<dbReference type="PROSITE" id="PS00347">
    <property type="entry name" value="ZF_PARP_1"/>
    <property type="match status" value="1"/>
</dbReference>
<dbReference type="SUPFAM" id="SSF57716">
    <property type="entry name" value="Glucocorticoid receptor-like (DNA-binding domain)"/>
    <property type="match status" value="1"/>
</dbReference>
<evidence type="ECO:0000256" key="9">
    <source>
        <dbReference type="ARBA" id="ARBA00022763"/>
    </source>
</evidence>
<feature type="compositionally biased region" description="Basic and acidic residues" evidence="21">
    <location>
        <begin position="129"/>
        <end position="138"/>
    </location>
</feature>